<sequence>MEVEAGLSLQRLLLTAQRAKPVGLDDVIEGFCPPDYKNMSEAADALLEEKCGKGDTYGDPADFERAYETLDIAQRFLNEVPRYRTSAWPSARPPVLHLKGNY</sequence>
<dbReference type="AlphaFoldDB" id="A0A150SNL7"/>
<evidence type="ECO:0000313" key="2">
    <source>
        <dbReference type="Proteomes" id="UP000075635"/>
    </source>
</evidence>
<name>A0A150SNL7_SORCE</name>
<proteinExistence type="predicted"/>
<accession>A0A150SNL7</accession>
<reference evidence="1 2" key="1">
    <citation type="submission" date="2014-02" db="EMBL/GenBank/DDBJ databases">
        <title>The small core and large imbalanced accessory genome model reveals a collaborative survival strategy of Sorangium cellulosum strains in nature.</title>
        <authorList>
            <person name="Han K."/>
            <person name="Peng R."/>
            <person name="Blom J."/>
            <person name="Li Y.-Z."/>
        </authorList>
    </citation>
    <scope>NUCLEOTIDE SEQUENCE [LARGE SCALE GENOMIC DNA]</scope>
    <source>
        <strain evidence="1 2">So0011-07</strain>
    </source>
</reference>
<comment type="caution">
    <text evidence="1">The sequence shown here is derived from an EMBL/GenBank/DDBJ whole genome shotgun (WGS) entry which is preliminary data.</text>
</comment>
<evidence type="ECO:0000313" key="1">
    <source>
        <dbReference type="EMBL" id="KYF94026.1"/>
    </source>
</evidence>
<organism evidence="1 2">
    <name type="scientific">Sorangium cellulosum</name>
    <name type="common">Polyangium cellulosum</name>
    <dbReference type="NCBI Taxonomy" id="56"/>
    <lineage>
        <taxon>Bacteria</taxon>
        <taxon>Pseudomonadati</taxon>
        <taxon>Myxococcota</taxon>
        <taxon>Polyangia</taxon>
        <taxon>Polyangiales</taxon>
        <taxon>Polyangiaceae</taxon>
        <taxon>Sorangium</taxon>
    </lineage>
</organism>
<dbReference type="EMBL" id="JEMB01000766">
    <property type="protein sequence ID" value="KYF94026.1"/>
    <property type="molecule type" value="Genomic_DNA"/>
</dbReference>
<dbReference type="Proteomes" id="UP000075635">
    <property type="component" value="Unassembled WGS sequence"/>
</dbReference>
<protein>
    <submittedName>
        <fullName evidence="1">Uncharacterized protein</fullName>
    </submittedName>
</protein>
<gene>
    <name evidence="1" type="ORF">BE17_40570</name>
</gene>